<name>A0A6S6SI41_9BACT</name>
<dbReference type="EMBL" id="CACVAP010000051">
    <property type="protein sequence ID" value="CAA6807056.1"/>
    <property type="molecule type" value="Genomic_DNA"/>
</dbReference>
<evidence type="ECO:0000313" key="1">
    <source>
        <dbReference type="EMBL" id="CAA6807056.1"/>
    </source>
</evidence>
<accession>A0A6S6SI41</accession>
<organism evidence="1">
    <name type="scientific">uncultured Sulfurovum sp</name>
    <dbReference type="NCBI Taxonomy" id="269237"/>
    <lineage>
        <taxon>Bacteria</taxon>
        <taxon>Pseudomonadati</taxon>
        <taxon>Campylobacterota</taxon>
        <taxon>Epsilonproteobacteria</taxon>
        <taxon>Campylobacterales</taxon>
        <taxon>Sulfurovaceae</taxon>
        <taxon>Sulfurovum</taxon>
        <taxon>environmental samples</taxon>
    </lineage>
</organism>
<dbReference type="AlphaFoldDB" id="A0A6S6SI41"/>
<sequence>MPNNEETSPKENKVYEVITYTDEVAFKYTLPSEDEPRTIERELTIVWEDTLEKFIEEHGADREYKVHTFPREREQNNLINQIDDLTEDLIDEVQEEIANKMKFGFDFSGQLHNDD</sequence>
<proteinExistence type="predicted"/>
<protein>
    <submittedName>
        <fullName evidence="1">Uncharacterized protein</fullName>
    </submittedName>
</protein>
<gene>
    <name evidence="1" type="ORF">HELGO_WM15631</name>
</gene>
<reference evidence="1" key="1">
    <citation type="submission" date="2020-01" db="EMBL/GenBank/DDBJ databases">
        <authorList>
            <person name="Meier V. D."/>
            <person name="Meier V D."/>
        </authorList>
    </citation>
    <scope>NUCLEOTIDE SEQUENCE</scope>
    <source>
        <strain evidence="1">HLG_WM_MAG_06</strain>
    </source>
</reference>